<evidence type="ECO:0000256" key="5">
    <source>
        <dbReference type="ARBA" id="ARBA00022989"/>
    </source>
</evidence>
<feature type="transmembrane region" description="Helical" evidence="7">
    <location>
        <begin position="37"/>
        <end position="60"/>
    </location>
</feature>
<evidence type="ECO:0000256" key="3">
    <source>
        <dbReference type="ARBA" id="ARBA00022475"/>
    </source>
</evidence>
<dbReference type="Pfam" id="PF09335">
    <property type="entry name" value="VTT_dom"/>
    <property type="match status" value="1"/>
</dbReference>
<reference evidence="10" key="1">
    <citation type="submission" date="2022-12" db="EMBL/GenBank/DDBJ databases">
        <title>Paraconexibacter alkalitolerans sp. nov. and Baekduia alba sp. nov., isolated from soil and emended description of the genera Paraconexibacter (Chun et al., 2020) and Baekduia (An et al., 2020).</title>
        <authorList>
            <person name="Vieira S."/>
            <person name="Huber K.J."/>
            <person name="Geppert A."/>
            <person name="Wolf J."/>
            <person name="Neumann-Schaal M."/>
            <person name="Muesken M."/>
            <person name="Overmann J."/>
        </authorList>
    </citation>
    <scope>NUCLEOTIDE SEQUENCE</scope>
    <source>
        <strain evidence="10">AEG42_29</strain>
    </source>
</reference>
<evidence type="ECO:0000256" key="8">
    <source>
        <dbReference type="SAM" id="MobiDB-lite"/>
    </source>
</evidence>
<feature type="compositionally biased region" description="Low complexity" evidence="8">
    <location>
        <begin position="14"/>
        <end position="24"/>
    </location>
</feature>
<feature type="transmembrane region" description="Helical" evidence="7">
    <location>
        <begin position="81"/>
        <end position="102"/>
    </location>
</feature>
<dbReference type="EMBL" id="CP114014">
    <property type="protein sequence ID" value="XAY04408.1"/>
    <property type="molecule type" value="Genomic_DNA"/>
</dbReference>
<keyword evidence="6 7" id="KW-0472">Membrane</keyword>
<dbReference type="KEGG" id="parq:DSM112329_01241"/>
<comment type="similarity">
    <text evidence="2 7">Belongs to the TVP38/TMEM64 family.</text>
</comment>
<protein>
    <recommendedName>
        <fullName evidence="7">TVP38/TMEM64 family membrane protein</fullName>
    </recommendedName>
</protein>
<keyword evidence="3 7" id="KW-1003">Cell membrane</keyword>
<evidence type="ECO:0000256" key="1">
    <source>
        <dbReference type="ARBA" id="ARBA00004651"/>
    </source>
</evidence>
<dbReference type="PANTHER" id="PTHR12677">
    <property type="entry name" value="GOLGI APPARATUS MEMBRANE PROTEIN TVP38-RELATED"/>
    <property type="match status" value="1"/>
</dbReference>
<keyword evidence="4 7" id="KW-0812">Transmembrane</keyword>
<sequence>MTAALNPERAPSQPETDTVAADPADPVPPAEGGHDGWLGVLLSLVAIAIAAAVVLAVPALREAAGHAMDGDGGDLRQQLRDLGATGVLVLIAVMLIHAVVLFPSELVTATAGLVYGFLGALPLVIGGWMASALLTYWLGQHAGRPLLQRIVGRSRLEQAEALVHRGGAGGLLAARLVPIVPYSLVGYVAGAARVPVGRFMWTTLVGSLPLTVMVIALGTRLEEFSLSDPVVWLMVVPLLMGALAVRPLARRMKADPAG</sequence>
<feature type="transmembrane region" description="Helical" evidence="7">
    <location>
        <begin position="114"/>
        <end position="139"/>
    </location>
</feature>
<evidence type="ECO:0000256" key="4">
    <source>
        <dbReference type="ARBA" id="ARBA00022692"/>
    </source>
</evidence>
<accession>A0AAU7AS32</accession>
<dbReference type="AlphaFoldDB" id="A0AAU7AS32"/>
<feature type="domain" description="VTT" evidence="9">
    <location>
        <begin position="102"/>
        <end position="218"/>
    </location>
</feature>
<organism evidence="10">
    <name type="scientific">Paraconexibacter sp. AEG42_29</name>
    <dbReference type="NCBI Taxonomy" id="2997339"/>
    <lineage>
        <taxon>Bacteria</taxon>
        <taxon>Bacillati</taxon>
        <taxon>Actinomycetota</taxon>
        <taxon>Thermoleophilia</taxon>
        <taxon>Solirubrobacterales</taxon>
        <taxon>Paraconexibacteraceae</taxon>
        <taxon>Paraconexibacter</taxon>
    </lineage>
</organism>
<dbReference type="InterPro" id="IPR015414">
    <property type="entry name" value="TMEM64"/>
</dbReference>
<evidence type="ECO:0000256" key="2">
    <source>
        <dbReference type="ARBA" id="ARBA00008640"/>
    </source>
</evidence>
<dbReference type="PANTHER" id="PTHR12677:SF59">
    <property type="entry name" value="GOLGI APPARATUS MEMBRANE PROTEIN TVP38-RELATED"/>
    <property type="match status" value="1"/>
</dbReference>
<dbReference type="RefSeq" id="WP_354700948.1">
    <property type="nucleotide sequence ID" value="NZ_CP114014.1"/>
</dbReference>
<evidence type="ECO:0000259" key="9">
    <source>
        <dbReference type="Pfam" id="PF09335"/>
    </source>
</evidence>
<evidence type="ECO:0000256" key="7">
    <source>
        <dbReference type="RuleBase" id="RU366058"/>
    </source>
</evidence>
<feature type="transmembrane region" description="Helical" evidence="7">
    <location>
        <begin position="230"/>
        <end position="249"/>
    </location>
</feature>
<name>A0AAU7AS32_9ACTN</name>
<comment type="subcellular location">
    <subcellularLocation>
        <location evidence="1 7">Cell membrane</location>
        <topology evidence="1 7">Multi-pass membrane protein</topology>
    </subcellularLocation>
</comment>
<feature type="transmembrane region" description="Helical" evidence="7">
    <location>
        <begin position="199"/>
        <end position="218"/>
    </location>
</feature>
<evidence type="ECO:0000313" key="10">
    <source>
        <dbReference type="EMBL" id="XAY04408.1"/>
    </source>
</evidence>
<keyword evidence="5 7" id="KW-1133">Transmembrane helix</keyword>
<evidence type="ECO:0000256" key="6">
    <source>
        <dbReference type="ARBA" id="ARBA00023136"/>
    </source>
</evidence>
<feature type="region of interest" description="Disordered" evidence="8">
    <location>
        <begin position="1"/>
        <end position="28"/>
    </location>
</feature>
<proteinExistence type="inferred from homology"/>
<gene>
    <name evidence="10" type="ORF">DSM112329_01241</name>
</gene>
<dbReference type="GO" id="GO:0005886">
    <property type="term" value="C:plasma membrane"/>
    <property type="evidence" value="ECO:0007669"/>
    <property type="project" value="UniProtKB-SubCell"/>
</dbReference>
<dbReference type="InterPro" id="IPR032816">
    <property type="entry name" value="VTT_dom"/>
</dbReference>